<evidence type="ECO:0000259" key="1">
    <source>
        <dbReference type="PROSITE" id="PS51729"/>
    </source>
</evidence>
<evidence type="ECO:0000313" key="2">
    <source>
        <dbReference type="EMBL" id="GAA1862971.1"/>
    </source>
</evidence>
<evidence type="ECO:0000313" key="3">
    <source>
        <dbReference type="Proteomes" id="UP001501094"/>
    </source>
</evidence>
<name>A0ABP4ZSZ3_9MICO</name>
<dbReference type="Gene3D" id="3.40.630.30">
    <property type="match status" value="1"/>
</dbReference>
<comment type="caution">
    <text evidence="2">The sequence shown here is derived from an EMBL/GenBank/DDBJ whole genome shotgun (WGS) entry which is preliminary data.</text>
</comment>
<dbReference type="PANTHER" id="PTHR31435:SF10">
    <property type="entry name" value="BSR4717 PROTEIN"/>
    <property type="match status" value="1"/>
</dbReference>
<dbReference type="Proteomes" id="UP001501094">
    <property type="component" value="Unassembled WGS sequence"/>
</dbReference>
<dbReference type="EMBL" id="BAAANL010000004">
    <property type="protein sequence ID" value="GAA1862971.1"/>
    <property type="molecule type" value="Genomic_DNA"/>
</dbReference>
<dbReference type="PANTHER" id="PTHR31435">
    <property type="entry name" value="PROTEIN NATD1"/>
    <property type="match status" value="1"/>
</dbReference>
<protein>
    <submittedName>
        <fullName evidence="2">GNAT family N-acetyltransferase</fullName>
    </submittedName>
</protein>
<dbReference type="Pfam" id="PF14542">
    <property type="entry name" value="Acetyltransf_CG"/>
    <property type="match status" value="1"/>
</dbReference>
<reference evidence="3" key="1">
    <citation type="journal article" date="2019" name="Int. J. Syst. Evol. Microbiol.">
        <title>The Global Catalogue of Microorganisms (GCM) 10K type strain sequencing project: providing services to taxonomists for standard genome sequencing and annotation.</title>
        <authorList>
            <consortium name="The Broad Institute Genomics Platform"/>
            <consortium name="The Broad Institute Genome Sequencing Center for Infectious Disease"/>
            <person name="Wu L."/>
            <person name="Ma J."/>
        </authorList>
    </citation>
    <scope>NUCLEOTIDE SEQUENCE [LARGE SCALE GENOMIC DNA]</scope>
    <source>
        <strain evidence="3">JCM 14326</strain>
    </source>
</reference>
<dbReference type="InterPro" id="IPR045057">
    <property type="entry name" value="Gcn5-rel_NAT"/>
</dbReference>
<dbReference type="RefSeq" id="WP_344102409.1">
    <property type="nucleotide sequence ID" value="NZ_BAAANL010000004.1"/>
</dbReference>
<proteinExistence type="predicted"/>
<feature type="domain" description="N-acetyltransferase" evidence="1">
    <location>
        <begin position="10"/>
        <end position="98"/>
    </location>
</feature>
<keyword evidence="3" id="KW-1185">Reference proteome</keyword>
<gene>
    <name evidence="2" type="ORF">GCM10009751_20940</name>
</gene>
<dbReference type="SUPFAM" id="SSF55729">
    <property type="entry name" value="Acyl-CoA N-acyltransferases (Nat)"/>
    <property type="match status" value="1"/>
</dbReference>
<dbReference type="InterPro" id="IPR016181">
    <property type="entry name" value="Acyl_CoA_acyltransferase"/>
</dbReference>
<organism evidence="2 3">
    <name type="scientific">Myceligenerans crystallogenes</name>
    <dbReference type="NCBI Taxonomy" id="316335"/>
    <lineage>
        <taxon>Bacteria</taxon>
        <taxon>Bacillati</taxon>
        <taxon>Actinomycetota</taxon>
        <taxon>Actinomycetes</taxon>
        <taxon>Micrococcales</taxon>
        <taxon>Promicromonosporaceae</taxon>
        <taxon>Myceligenerans</taxon>
    </lineage>
</organism>
<dbReference type="InterPro" id="IPR031165">
    <property type="entry name" value="GNAT_YJDJ"/>
</dbReference>
<accession>A0ABP4ZSZ3</accession>
<sequence length="104" mass="11472">MSNNLAVTVVDNPAEHRFEARLPDGTLAGLAAYERDGGTVIFTHTEVPSEYEGQGIASRLAHDALAIARGNHDRIVPLCPFFRRYVRNHAPEYDDMLVTVPPAE</sequence>
<dbReference type="PROSITE" id="PS51729">
    <property type="entry name" value="GNAT_YJDJ"/>
    <property type="match status" value="1"/>
</dbReference>